<gene>
    <name evidence="3" type="ORF">KP79_PYT04144</name>
</gene>
<name>A0A210QCQ9_MIZYE</name>
<dbReference type="PROSITE" id="PS50222">
    <property type="entry name" value="EF_HAND_2"/>
    <property type="match status" value="2"/>
</dbReference>
<protein>
    <recommendedName>
        <fullName evidence="2">EF-hand domain-containing protein</fullName>
    </recommendedName>
</protein>
<feature type="domain" description="EF-hand" evidence="2">
    <location>
        <begin position="58"/>
        <end position="87"/>
    </location>
</feature>
<dbReference type="InterPro" id="IPR011992">
    <property type="entry name" value="EF-hand-dom_pair"/>
</dbReference>
<comment type="caution">
    <text evidence="3">The sequence shown here is derived from an EMBL/GenBank/DDBJ whole genome shotgun (WGS) entry which is preliminary data.</text>
</comment>
<dbReference type="Proteomes" id="UP000242188">
    <property type="component" value="Unassembled WGS sequence"/>
</dbReference>
<evidence type="ECO:0000259" key="2">
    <source>
        <dbReference type="PROSITE" id="PS50222"/>
    </source>
</evidence>
<dbReference type="GO" id="GO:0005509">
    <property type="term" value="F:calcium ion binding"/>
    <property type="evidence" value="ECO:0007669"/>
    <property type="project" value="InterPro"/>
</dbReference>
<organism evidence="3 4">
    <name type="scientific">Mizuhopecten yessoensis</name>
    <name type="common">Japanese scallop</name>
    <name type="synonym">Patinopecten yessoensis</name>
    <dbReference type="NCBI Taxonomy" id="6573"/>
    <lineage>
        <taxon>Eukaryota</taxon>
        <taxon>Metazoa</taxon>
        <taxon>Spiralia</taxon>
        <taxon>Lophotrochozoa</taxon>
        <taxon>Mollusca</taxon>
        <taxon>Bivalvia</taxon>
        <taxon>Autobranchia</taxon>
        <taxon>Pteriomorphia</taxon>
        <taxon>Pectinida</taxon>
        <taxon>Pectinoidea</taxon>
        <taxon>Pectinidae</taxon>
        <taxon>Mizuhopecten</taxon>
    </lineage>
</organism>
<dbReference type="OrthoDB" id="6095083at2759"/>
<dbReference type="PROSITE" id="PS00018">
    <property type="entry name" value="EF_HAND_1"/>
    <property type="match status" value="2"/>
</dbReference>
<dbReference type="InterPro" id="IPR002048">
    <property type="entry name" value="EF_hand_dom"/>
</dbReference>
<accession>A0A210QCQ9</accession>
<proteinExistence type="predicted"/>
<dbReference type="InterPro" id="IPR018247">
    <property type="entry name" value="EF_Hand_1_Ca_BS"/>
</dbReference>
<dbReference type="AlphaFoldDB" id="A0A210QCQ9"/>
<evidence type="ECO:0000313" key="3">
    <source>
        <dbReference type="EMBL" id="OWF46547.1"/>
    </source>
</evidence>
<sequence>MATELFTATDLNRDQEITRVEIERSFAKYDENGDGRVSRAEYMDFVDRYTPDLHALGQELYNDYDINKDHHIDITDFEAYFTILDTSGNDCHCPSPSNHRLDTFDTTAVFQPDTGVPVWNQDNNHGQSIFNALTSLTTV</sequence>
<dbReference type="SUPFAM" id="SSF47473">
    <property type="entry name" value="EF-hand"/>
    <property type="match status" value="1"/>
</dbReference>
<dbReference type="Pfam" id="PF13499">
    <property type="entry name" value="EF-hand_7"/>
    <property type="match status" value="1"/>
</dbReference>
<feature type="domain" description="EF-hand" evidence="2">
    <location>
        <begin position="17"/>
        <end position="52"/>
    </location>
</feature>
<reference evidence="3 4" key="1">
    <citation type="journal article" date="2017" name="Nat. Ecol. Evol.">
        <title>Scallop genome provides insights into evolution of bilaterian karyotype and development.</title>
        <authorList>
            <person name="Wang S."/>
            <person name="Zhang J."/>
            <person name="Jiao W."/>
            <person name="Li J."/>
            <person name="Xun X."/>
            <person name="Sun Y."/>
            <person name="Guo X."/>
            <person name="Huan P."/>
            <person name="Dong B."/>
            <person name="Zhang L."/>
            <person name="Hu X."/>
            <person name="Sun X."/>
            <person name="Wang J."/>
            <person name="Zhao C."/>
            <person name="Wang Y."/>
            <person name="Wang D."/>
            <person name="Huang X."/>
            <person name="Wang R."/>
            <person name="Lv J."/>
            <person name="Li Y."/>
            <person name="Zhang Z."/>
            <person name="Liu B."/>
            <person name="Lu W."/>
            <person name="Hui Y."/>
            <person name="Liang J."/>
            <person name="Zhou Z."/>
            <person name="Hou R."/>
            <person name="Li X."/>
            <person name="Liu Y."/>
            <person name="Li H."/>
            <person name="Ning X."/>
            <person name="Lin Y."/>
            <person name="Zhao L."/>
            <person name="Xing Q."/>
            <person name="Dou J."/>
            <person name="Li Y."/>
            <person name="Mao J."/>
            <person name="Guo H."/>
            <person name="Dou H."/>
            <person name="Li T."/>
            <person name="Mu C."/>
            <person name="Jiang W."/>
            <person name="Fu Q."/>
            <person name="Fu X."/>
            <person name="Miao Y."/>
            <person name="Liu J."/>
            <person name="Yu Q."/>
            <person name="Li R."/>
            <person name="Liao H."/>
            <person name="Li X."/>
            <person name="Kong Y."/>
            <person name="Jiang Z."/>
            <person name="Chourrout D."/>
            <person name="Li R."/>
            <person name="Bao Z."/>
        </authorList>
    </citation>
    <scope>NUCLEOTIDE SEQUENCE [LARGE SCALE GENOMIC DNA]</scope>
    <source>
        <strain evidence="3 4">PY_sf001</strain>
    </source>
</reference>
<dbReference type="SMART" id="SM00054">
    <property type="entry name" value="EFh"/>
    <property type="match status" value="1"/>
</dbReference>
<dbReference type="Gene3D" id="1.10.238.10">
    <property type="entry name" value="EF-hand"/>
    <property type="match status" value="1"/>
</dbReference>
<evidence type="ECO:0000256" key="1">
    <source>
        <dbReference type="ARBA" id="ARBA00022837"/>
    </source>
</evidence>
<dbReference type="EMBL" id="NEDP02004158">
    <property type="protein sequence ID" value="OWF46547.1"/>
    <property type="molecule type" value="Genomic_DNA"/>
</dbReference>
<keyword evidence="1" id="KW-0106">Calcium</keyword>
<keyword evidence="4" id="KW-1185">Reference proteome</keyword>
<evidence type="ECO:0000313" key="4">
    <source>
        <dbReference type="Proteomes" id="UP000242188"/>
    </source>
</evidence>